<sequence length="183" mass="19284">MPGPLDRPTAPDPYSLLPKVDSFTVTSTDVTDGQPMGLDQAHPMAGNPDAKNASPQLSWEGAPEGTKGYAVTCFDPDAPTPCGFWHWIVLDLPADVTSLPTDAGADGATLPGNAFAARNDFGSWDFGGAAPPEGDPPHRYMFVVHALDTDNLGVDKDASAAFISFNLAFHTLARAIISPTYQV</sequence>
<dbReference type="KEGG" id="eke:EK0264_05830"/>
<proteinExistence type="inferred from homology"/>
<feature type="region of interest" description="Disordered" evidence="2">
    <location>
        <begin position="25"/>
        <end position="62"/>
    </location>
</feature>
<dbReference type="OrthoDB" id="9797506at2"/>
<dbReference type="SUPFAM" id="SSF49777">
    <property type="entry name" value="PEBP-like"/>
    <property type="match status" value="1"/>
</dbReference>
<keyword evidence="4" id="KW-1185">Reference proteome</keyword>
<name>A0A7L4YLZ5_9ACTN</name>
<dbReference type="InterPro" id="IPR008914">
    <property type="entry name" value="PEBP"/>
</dbReference>
<dbReference type="InterPro" id="IPR036610">
    <property type="entry name" value="PEBP-like_sf"/>
</dbReference>
<dbReference type="Proteomes" id="UP000463857">
    <property type="component" value="Chromosome"/>
</dbReference>
<dbReference type="InParanoid" id="A0A7L4YLZ5"/>
<organism evidence="3 4">
    <name type="scientific">Epidermidibacterium keratini</name>
    <dbReference type="NCBI Taxonomy" id="1891644"/>
    <lineage>
        <taxon>Bacteria</taxon>
        <taxon>Bacillati</taxon>
        <taxon>Actinomycetota</taxon>
        <taxon>Actinomycetes</taxon>
        <taxon>Sporichthyales</taxon>
        <taxon>Sporichthyaceae</taxon>
        <taxon>Epidermidibacterium</taxon>
    </lineage>
</organism>
<dbReference type="Pfam" id="PF01161">
    <property type="entry name" value="PBP"/>
    <property type="match status" value="1"/>
</dbReference>
<dbReference type="PANTHER" id="PTHR30289">
    <property type="entry name" value="UNCHARACTERIZED PROTEIN YBCL-RELATED"/>
    <property type="match status" value="1"/>
</dbReference>
<dbReference type="Gene3D" id="3.90.280.10">
    <property type="entry name" value="PEBP-like"/>
    <property type="match status" value="1"/>
</dbReference>
<dbReference type="RefSeq" id="WP_159543828.1">
    <property type="nucleotide sequence ID" value="NZ_CP047156.1"/>
</dbReference>
<dbReference type="InterPro" id="IPR005247">
    <property type="entry name" value="YbhB_YbcL/LppC-like"/>
</dbReference>
<reference evidence="3 4" key="1">
    <citation type="journal article" date="2018" name="Int. J. Syst. Evol. Microbiol.">
        <title>Epidermidibacterium keratini gen. nov., sp. nov., a member of the family Sporichthyaceae, isolated from keratin epidermis.</title>
        <authorList>
            <person name="Lee D.G."/>
            <person name="Trujillo M.E."/>
            <person name="Kang S."/>
            <person name="Nam J.J."/>
            <person name="Kim Y.J."/>
        </authorList>
    </citation>
    <scope>NUCLEOTIDE SEQUENCE [LARGE SCALE GENOMIC DNA]</scope>
    <source>
        <strain evidence="3 4">EPI-7</strain>
    </source>
</reference>
<dbReference type="PANTHER" id="PTHR30289:SF1">
    <property type="entry name" value="PEBP (PHOSPHATIDYLETHANOLAMINE-BINDING PROTEIN) FAMILY PROTEIN"/>
    <property type="match status" value="1"/>
</dbReference>
<dbReference type="CDD" id="cd00865">
    <property type="entry name" value="PEBP_bact_arch"/>
    <property type="match status" value="1"/>
</dbReference>
<evidence type="ECO:0000256" key="1">
    <source>
        <dbReference type="ARBA" id="ARBA00007120"/>
    </source>
</evidence>
<evidence type="ECO:0000313" key="4">
    <source>
        <dbReference type="Proteomes" id="UP000463857"/>
    </source>
</evidence>
<dbReference type="AlphaFoldDB" id="A0A7L4YLZ5"/>
<evidence type="ECO:0000313" key="3">
    <source>
        <dbReference type="EMBL" id="QHB99848.1"/>
    </source>
</evidence>
<protein>
    <submittedName>
        <fullName evidence="3">YbhB/YbcL family Raf kinase inhibitor-like protein</fullName>
    </submittedName>
</protein>
<gene>
    <name evidence="3" type="ORF">EK0264_05830</name>
</gene>
<accession>A0A7L4YLZ5</accession>
<dbReference type="EMBL" id="CP047156">
    <property type="protein sequence ID" value="QHB99848.1"/>
    <property type="molecule type" value="Genomic_DNA"/>
</dbReference>
<feature type="region of interest" description="Disordered" evidence="2">
    <location>
        <begin position="1"/>
        <end position="20"/>
    </location>
</feature>
<evidence type="ECO:0000256" key="2">
    <source>
        <dbReference type="SAM" id="MobiDB-lite"/>
    </source>
</evidence>
<dbReference type="NCBIfam" id="TIGR00481">
    <property type="entry name" value="YbhB/YbcL family Raf kinase inhibitor-like protein"/>
    <property type="match status" value="1"/>
</dbReference>
<comment type="similarity">
    <text evidence="1">Belongs to the UPF0098 family.</text>
</comment>